<sequence length="450" mass="48397">MTTAQLLAFVAAVATAASQQIGRTLSEVHPLLPSWECTVKGGCIQKNTSVVVDADFRWLQHTVDGSSCKTDMNDGNSLNMTACPDAATCSTNCALQGAHYPDLGISTKGSELTLTFFVNKTSGAVLAAPRVYLLSNEKSYDMFSLLNKEFTVDIDAKDLPCGTNGALFFSEMEANGGRSAVNPGGAQYGTGYCDAQCPKLPFINGEANIDKHGACCAEMDIWEANSRATSFTPHPCNITGLYKCAGELCGTPNRYSSVCDRDGCDFSSYRLGQRSFYSPGPDMAIDTNRKFTIVTQFLTTTGDSTGDLHEIRRLYVQDGKVIQNAQIQVLGIDRGNSLTDNFCAQEKKTFGAVNAFGSQGGLKSMGEALRRGMVLVFCVWNDSNSAMKWLDGTWPVTADPAQDPGTGRGPCKAGEGTGEDIWTNHLYTSVKFSNVKSGEIGSTYPHDTRK</sequence>
<evidence type="ECO:0000256" key="10">
    <source>
        <dbReference type="SAM" id="SignalP"/>
    </source>
</evidence>
<keyword evidence="4 9" id="KW-0136">Cellulose degradation</keyword>
<evidence type="ECO:0000256" key="9">
    <source>
        <dbReference type="RuleBase" id="RU361164"/>
    </source>
</evidence>
<evidence type="ECO:0000256" key="8">
    <source>
        <dbReference type="ARBA" id="ARBA00023326"/>
    </source>
</evidence>
<reference evidence="11" key="2">
    <citation type="submission" date="2023-05" db="EMBL/GenBank/DDBJ databases">
        <authorList>
            <consortium name="Lawrence Berkeley National Laboratory"/>
            <person name="Steindorff A."/>
            <person name="Hensen N."/>
            <person name="Bonometti L."/>
            <person name="Westerberg I."/>
            <person name="Brannstrom I.O."/>
            <person name="Guillou S."/>
            <person name="Cros-Aarteil S."/>
            <person name="Calhoun S."/>
            <person name="Haridas S."/>
            <person name="Kuo A."/>
            <person name="Mondo S."/>
            <person name="Pangilinan J."/>
            <person name="Riley R."/>
            <person name="Labutti K."/>
            <person name="Andreopoulos B."/>
            <person name="Lipzen A."/>
            <person name="Chen C."/>
            <person name="Yanf M."/>
            <person name="Daum C."/>
            <person name="Ng V."/>
            <person name="Clum A."/>
            <person name="Ohm R."/>
            <person name="Martin F."/>
            <person name="Silar P."/>
            <person name="Natvig D."/>
            <person name="Lalanne C."/>
            <person name="Gautier V."/>
            <person name="Ament-Velasquez S.L."/>
            <person name="Kruys A."/>
            <person name="Hutchinson M.I."/>
            <person name="Powell A.J."/>
            <person name="Barry K."/>
            <person name="Miller A.N."/>
            <person name="Grigoriev I.V."/>
            <person name="Debuchy R."/>
            <person name="Gladieux P."/>
            <person name="Thoren M.H."/>
            <person name="Johannesson H."/>
        </authorList>
    </citation>
    <scope>NUCLEOTIDE SEQUENCE</scope>
    <source>
        <strain evidence="11">PSN309</strain>
    </source>
</reference>
<dbReference type="EMBL" id="MU864513">
    <property type="protein sequence ID" value="KAK4183958.1"/>
    <property type="molecule type" value="Genomic_DNA"/>
</dbReference>
<keyword evidence="10" id="KW-0732">Signal</keyword>
<keyword evidence="5" id="KW-0325">Glycoprotein</keyword>
<dbReference type="PRINTS" id="PR00734">
    <property type="entry name" value="GLHYDRLASE7"/>
</dbReference>
<dbReference type="PANTHER" id="PTHR33753">
    <property type="entry name" value="1,4-BETA-D-GLUCAN CELLOBIOHYDROLASE B"/>
    <property type="match status" value="1"/>
</dbReference>
<keyword evidence="6" id="KW-0119">Carbohydrate metabolism</keyword>
<evidence type="ECO:0000256" key="1">
    <source>
        <dbReference type="ARBA" id="ARBA00000966"/>
    </source>
</evidence>
<evidence type="ECO:0000256" key="5">
    <source>
        <dbReference type="ARBA" id="ARBA00023180"/>
    </source>
</evidence>
<reference evidence="11" key="1">
    <citation type="journal article" date="2023" name="Mol. Phylogenet. Evol.">
        <title>Genome-scale phylogeny and comparative genomics of the fungal order Sordariales.</title>
        <authorList>
            <person name="Hensen N."/>
            <person name="Bonometti L."/>
            <person name="Westerberg I."/>
            <person name="Brannstrom I.O."/>
            <person name="Guillou S."/>
            <person name="Cros-Aarteil S."/>
            <person name="Calhoun S."/>
            <person name="Haridas S."/>
            <person name="Kuo A."/>
            <person name="Mondo S."/>
            <person name="Pangilinan J."/>
            <person name="Riley R."/>
            <person name="LaButti K."/>
            <person name="Andreopoulos B."/>
            <person name="Lipzen A."/>
            <person name="Chen C."/>
            <person name="Yan M."/>
            <person name="Daum C."/>
            <person name="Ng V."/>
            <person name="Clum A."/>
            <person name="Steindorff A."/>
            <person name="Ohm R.A."/>
            <person name="Martin F."/>
            <person name="Silar P."/>
            <person name="Natvig D.O."/>
            <person name="Lalanne C."/>
            <person name="Gautier V."/>
            <person name="Ament-Velasquez S.L."/>
            <person name="Kruys A."/>
            <person name="Hutchinson M.I."/>
            <person name="Powell A.J."/>
            <person name="Barry K."/>
            <person name="Miller A.N."/>
            <person name="Grigoriev I.V."/>
            <person name="Debuchy R."/>
            <person name="Gladieux P."/>
            <person name="Hiltunen Thoren M."/>
            <person name="Johannesson H."/>
        </authorList>
    </citation>
    <scope>NUCLEOTIDE SEQUENCE</scope>
    <source>
        <strain evidence="11">PSN309</strain>
    </source>
</reference>
<feature type="signal peptide" evidence="10">
    <location>
        <begin position="1"/>
        <end position="18"/>
    </location>
</feature>
<evidence type="ECO:0000256" key="2">
    <source>
        <dbReference type="ARBA" id="ARBA00006044"/>
    </source>
</evidence>
<proteinExistence type="inferred from homology"/>
<keyword evidence="8 9" id="KW-0624">Polysaccharide degradation</keyword>
<dbReference type="PANTHER" id="PTHR33753:SF1">
    <property type="entry name" value="ENDO-BETA-1,4-GLUCANASE CELB"/>
    <property type="match status" value="1"/>
</dbReference>
<dbReference type="GO" id="GO:0008810">
    <property type="term" value="F:cellulase activity"/>
    <property type="evidence" value="ECO:0007669"/>
    <property type="project" value="UniProtKB-EC"/>
</dbReference>
<dbReference type="SUPFAM" id="SSF49899">
    <property type="entry name" value="Concanavalin A-like lectins/glucanases"/>
    <property type="match status" value="1"/>
</dbReference>
<feature type="chain" id="PRO_5042976852" description="Glucanase" evidence="10">
    <location>
        <begin position="19"/>
        <end position="450"/>
    </location>
</feature>
<evidence type="ECO:0000256" key="7">
    <source>
        <dbReference type="ARBA" id="ARBA00023295"/>
    </source>
</evidence>
<name>A0AAN6WLS3_9PEZI</name>
<dbReference type="InterPro" id="IPR001722">
    <property type="entry name" value="Glyco_hydro_7"/>
</dbReference>
<dbReference type="EC" id="3.2.1.-" evidence="9"/>
<evidence type="ECO:0000256" key="3">
    <source>
        <dbReference type="ARBA" id="ARBA00022801"/>
    </source>
</evidence>
<keyword evidence="3 9" id="KW-0378">Hydrolase</keyword>
<comment type="catalytic activity">
    <reaction evidence="1">
        <text>Endohydrolysis of (1-&gt;4)-beta-D-glucosidic linkages in cellulose, lichenin and cereal beta-D-glucans.</text>
        <dbReference type="EC" id="3.2.1.4"/>
    </reaction>
</comment>
<keyword evidence="12" id="KW-1185">Reference proteome</keyword>
<comment type="caution">
    <text evidence="11">The sequence shown here is derived from an EMBL/GenBank/DDBJ whole genome shotgun (WGS) entry which is preliminary data.</text>
</comment>
<dbReference type="Gene3D" id="2.70.100.10">
    <property type="entry name" value="Glycoside hydrolase, family 7, domain"/>
    <property type="match status" value="1"/>
</dbReference>
<dbReference type="InterPro" id="IPR013320">
    <property type="entry name" value="ConA-like_dom_sf"/>
</dbReference>
<dbReference type="Pfam" id="PF00840">
    <property type="entry name" value="Glyco_hydro_7"/>
    <property type="match status" value="1"/>
</dbReference>
<dbReference type="InterPro" id="IPR037019">
    <property type="entry name" value="Glyco_hydro_7_sf"/>
</dbReference>
<comment type="similarity">
    <text evidence="2 9">Belongs to the glycosyl hydrolase 7 (cellulase C) family.</text>
</comment>
<protein>
    <recommendedName>
        <fullName evidence="9">Glucanase</fullName>
        <ecNumber evidence="9">3.2.1.-</ecNumber>
    </recommendedName>
</protein>
<dbReference type="GO" id="GO:0030245">
    <property type="term" value="P:cellulose catabolic process"/>
    <property type="evidence" value="ECO:0007669"/>
    <property type="project" value="UniProtKB-KW"/>
</dbReference>
<evidence type="ECO:0000256" key="6">
    <source>
        <dbReference type="ARBA" id="ARBA00023277"/>
    </source>
</evidence>
<dbReference type="CDD" id="cd07999">
    <property type="entry name" value="GH7_CBH_EG"/>
    <property type="match status" value="1"/>
</dbReference>
<dbReference type="AlphaFoldDB" id="A0AAN6WLS3"/>
<evidence type="ECO:0000313" key="11">
    <source>
        <dbReference type="EMBL" id="KAK4183958.1"/>
    </source>
</evidence>
<accession>A0AAN6WLS3</accession>
<organism evidence="11 12">
    <name type="scientific">Podospora australis</name>
    <dbReference type="NCBI Taxonomy" id="1536484"/>
    <lineage>
        <taxon>Eukaryota</taxon>
        <taxon>Fungi</taxon>
        <taxon>Dikarya</taxon>
        <taxon>Ascomycota</taxon>
        <taxon>Pezizomycotina</taxon>
        <taxon>Sordariomycetes</taxon>
        <taxon>Sordariomycetidae</taxon>
        <taxon>Sordariales</taxon>
        <taxon>Podosporaceae</taxon>
        <taxon>Podospora</taxon>
    </lineage>
</organism>
<gene>
    <name evidence="11" type="ORF">QBC35DRAFT_77224</name>
</gene>
<evidence type="ECO:0000313" key="12">
    <source>
        <dbReference type="Proteomes" id="UP001302126"/>
    </source>
</evidence>
<dbReference type="Proteomes" id="UP001302126">
    <property type="component" value="Unassembled WGS sequence"/>
</dbReference>
<keyword evidence="7 9" id="KW-0326">Glycosidase</keyword>
<evidence type="ECO:0000256" key="4">
    <source>
        <dbReference type="ARBA" id="ARBA00023001"/>
    </source>
</evidence>